<dbReference type="SUPFAM" id="SSF48695">
    <property type="entry name" value="Multiheme cytochromes"/>
    <property type="match status" value="1"/>
</dbReference>
<dbReference type="EMBL" id="AP024488">
    <property type="protein sequence ID" value="BCS97599.1"/>
    <property type="molecule type" value="Genomic_DNA"/>
</dbReference>
<accession>A0ABN6FA03</accession>
<feature type="signal peptide" evidence="1">
    <location>
        <begin position="1"/>
        <end position="25"/>
    </location>
</feature>
<protein>
    <recommendedName>
        <fullName evidence="4">Cytochrome c-552/4 domain-containing protein</fullName>
    </recommendedName>
</protein>
<evidence type="ECO:0000313" key="3">
    <source>
        <dbReference type="Proteomes" id="UP001320148"/>
    </source>
</evidence>
<feature type="chain" id="PRO_5046026980" description="Cytochrome c-552/4 domain-containing protein" evidence="1">
    <location>
        <begin position="26"/>
        <end position="547"/>
    </location>
</feature>
<evidence type="ECO:0000313" key="2">
    <source>
        <dbReference type="EMBL" id="BCS97599.1"/>
    </source>
</evidence>
<gene>
    <name evidence="2" type="ORF">DSLASN_32310</name>
</gene>
<sequence length="547" mass="61037">MKHLSIIAVCSAIALLVFSPPNAFARKGRKGGAAPPTHYLFALASTCTPCHNDLYDLDGQEISYVDQWQATMMRFSFVDPLWRAKVRSETLRLPGIAGFIESKCSRCHAPMANEQASRDAAPIAIFGSGFTNPDNPYHALAMEGVGCTLCHQTETSSAFSGYFTVSDTPVAWGPFPPVSPQLMERRSGFYPVESHHLQTSEHCATCHDLYTDYLDKDGNIASTPETLFPEQTPYQEWLASSASKEGRQCQACHMAPCDKAQITSRPQGAPLRDKIMRHTFFTENIMMLSIIESMYTALDLPDFSDVIEESESYLYDAGTIHIQEARFTEEKQGEEGNRKALEVDVVVTNNTGHKLPTSIPVRRVFIHFAVYDQEGKCVFSSGDTDDEGRIVGVDADRNLATFEPHHNVIDSENDVQVYEGIMETVEGDVTYTLLRASKFVKDNRILPEGFNKHTVIDDIKPAGGAMTDNDFTGGSDRLTYRVSPADESWYRIEVELKDQTVSYPFVRDLSKDAGKDEGGPIPAFLEEYDHHRVHYELIHKDSTVVTQ</sequence>
<reference evidence="2 3" key="1">
    <citation type="submission" date="2021-02" db="EMBL/GenBank/DDBJ databases">
        <title>Complete genome of Desulfoluna sp. strain ASN36.</title>
        <authorList>
            <person name="Takahashi A."/>
            <person name="Kojima H."/>
            <person name="Fukui M."/>
        </authorList>
    </citation>
    <scope>NUCLEOTIDE SEQUENCE [LARGE SCALE GENOMIC DNA]</scope>
    <source>
        <strain evidence="2 3">ASN36</strain>
    </source>
</reference>
<dbReference type="Gene3D" id="1.10.1130.10">
    <property type="entry name" value="Flavocytochrome C3, Chain A"/>
    <property type="match status" value="1"/>
</dbReference>
<dbReference type="RefSeq" id="WP_236889004.1">
    <property type="nucleotide sequence ID" value="NZ_AP024488.1"/>
</dbReference>
<evidence type="ECO:0008006" key="4">
    <source>
        <dbReference type="Google" id="ProtNLM"/>
    </source>
</evidence>
<keyword evidence="1" id="KW-0732">Signal</keyword>
<dbReference type="Proteomes" id="UP001320148">
    <property type="component" value="Chromosome"/>
</dbReference>
<proteinExistence type="predicted"/>
<organism evidence="2 3">
    <name type="scientific">Desulfoluna limicola</name>
    <dbReference type="NCBI Taxonomy" id="2810562"/>
    <lineage>
        <taxon>Bacteria</taxon>
        <taxon>Pseudomonadati</taxon>
        <taxon>Thermodesulfobacteriota</taxon>
        <taxon>Desulfobacteria</taxon>
        <taxon>Desulfobacterales</taxon>
        <taxon>Desulfolunaceae</taxon>
        <taxon>Desulfoluna</taxon>
    </lineage>
</organism>
<evidence type="ECO:0000256" key="1">
    <source>
        <dbReference type="SAM" id="SignalP"/>
    </source>
</evidence>
<keyword evidence="3" id="KW-1185">Reference proteome</keyword>
<dbReference type="InterPro" id="IPR036280">
    <property type="entry name" value="Multihaem_cyt_sf"/>
</dbReference>
<name>A0ABN6FA03_9BACT</name>